<evidence type="ECO:0000313" key="1">
    <source>
        <dbReference type="EMBL" id="KIJ93281.1"/>
    </source>
</evidence>
<accession>A0A0C9X6J7</accession>
<keyword evidence="2" id="KW-1185">Reference proteome</keyword>
<dbReference type="Proteomes" id="UP000054477">
    <property type="component" value="Unassembled WGS sequence"/>
</dbReference>
<reference evidence="2" key="2">
    <citation type="submission" date="2015-01" db="EMBL/GenBank/DDBJ databases">
        <title>Evolutionary Origins and Diversification of the Mycorrhizal Mutualists.</title>
        <authorList>
            <consortium name="DOE Joint Genome Institute"/>
            <consortium name="Mycorrhizal Genomics Consortium"/>
            <person name="Kohler A."/>
            <person name="Kuo A."/>
            <person name="Nagy L.G."/>
            <person name="Floudas D."/>
            <person name="Copeland A."/>
            <person name="Barry K.W."/>
            <person name="Cichocki N."/>
            <person name="Veneault-Fourrey C."/>
            <person name="LaButti K."/>
            <person name="Lindquist E.A."/>
            <person name="Lipzen A."/>
            <person name="Lundell T."/>
            <person name="Morin E."/>
            <person name="Murat C."/>
            <person name="Riley R."/>
            <person name="Ohm R."/>
            <person name="Sun H."/>
            <person name="Tunlid A."/>
            <person name="Henrissat B."/>
            <person name="Grigoriev I.V."/>
            <person name="Hibbett D.S."/>
            <person name="Martin F."/>
        </authorList>
    </citation>
    <scope>NUCLEOTIDE SEQUENCE [LARGE SCALE GENOMIC DNA]</scope>
    <source>
        <strain evidence="2">LaAM-08-1</strain>
    </source>
</reference>
<dbReference type="EMBL" id="KN838853">
    <property type="protein sequence ID" value="KIJ93281.1"/>
    <property type="molecule type" value="Genomic_DNA"/>
</dbReference>
<dbReference type="HOGENOM" id="CLU_2277935_0_0_1"/>
<evidence type="ECO:0000313" key="2">
    <source>
        <dbReference type="Proteomes" id="UP000054477"/>
    </source>
</evidence>
<protein>
    <submittedName>
        <fullName evidence="1">Unplaced genomic scaffold K443scaffold_318, whole genome shotgun sequence</fullName>
    </submittedName>
</protein>
<gene>
    <name evidence="1" type="ORF">K443DRAFT_403417</name>
</gene>
<name>A0A0C9X6J7_9AGAR</name>
<sequence>MRDTLNLVDSEDAWEVAEMSGSRPVTTRVKYRTSGHSTSCAGIHLSFPSGRNEHTPYTFGLHPQPPVPWNYHSSTTCSSFKQRFVGGAWVLLAEEFAPLVKG</sequence>
<dbReference type="AlphaFoldDB" id="A0A0C9X6J7"/>
<organism evidence="1 2">
    <name type="scientific">Laccaria amethystina LaAM-08-1</name>
    <dbReference type="NCBI Taxonomy" id="1095629"/>
    <lineage>
        <taxon>Eukaryota</taxon>
        <taxon>Fungi</taxon>
        <taxon>Dikarya</taxon>
        <taxon>Basidiomycota</taxon>
        <taxon>Agaricomycotina</taxon>
        <taxon>Agaricomycetes</taxon>
        <taxon>Agaricomycetidae</taxon>
        <taxon>Agaricales</taxon>
        <taxon>Agaricineae</taxon>
        <taxon>Hydnangiaceae</taxon>
        <taxon>Laccaria</taxon>
    </lineage>
</organism>
<proteinExistence type="predicted"/>
<reference evidence="1 2" key="1">
    <citation type="submission" date="2014-04" db="EMBL/GenBank/DDBJ databases">
        <authorList>
            <consortium name="DOE Joint Genome Institute"/>
            <person name="Kuo A."/>
            <person name="Kohler A."/>
            <person name="Nagy L.G."/>
            <person name="Floudas D."/>
            <person name="Copeland A."/>
            <person name="Barry K.W."/>
            <person name="Cichocki N."/>
            <person name="Veneault-Fourrey C."/>
            <person name="LaButti K."/>
            <person name="Lindquist E.A."/>
            <person name="Lipzen A."/>
            <person name="Lundell T."/>
            <person name="Morin E."/>
            <person name="Murat C."/>
            <person name="Sun H."/>
            <person name="Tunlid A."/>
            <person name="Henrissat B."/>
            <person name="Grigoriev I.V."/>
            <person name="Hibbett D.S."/>
            <person name="Martin F."/>
            <person name="Nordberg H.P."/>
            <person name="Cantor M.N."/>
            <person name="Hua S.X."/>
        </authorList>
    </citation>
    <scope>NUCLEOTIDE SEQUENCE [LARGE SCALE GENOMIC DNA]</scope>
    <source>
        <strain evidence="1 2">LaAM-08-1</strain>
    </source>
</reference>